<proteinExistence type="predicted"/>
<organism evidence="1 2">
    <name type="scientific">Halosquirtibacter laminarini</name>
    <dbReference type="NCBI Taxonomy" id="3374600"/>
    <lineage>
        <taxon>Bacteria</taxon>
        <taxon>Pseudomonadati</taxon>
        <taxon>Bacteroidota</taxon>
        <taxon>Bacteroidia</taxon>
        <taxon>Marinilabiliales</taxon>
        <taxon>Prolixibacteraceae</taxon>
        <taxon>Halosquirtibacter</taxon>
    </lineage>
</organism>
<name>A0AC61NPW9_9BACT</name>
<sequence>MATLKGVFGDTISKEKGDCFSFLPALYGKNVDDKQREGVVPLSDAGFYSIIRDNWKLVLHEGALSRRIAPKDAPVKFLGKIQLFNVAKDPNESVNIKDKYPQKVEEQTNLKAVFVNNCRSRLGDLIAFENDMNKVKRRQLKIIK</sequence>
<protein>
    <submittedName>
        <fullName evidence="1">Uncharacterized protein</fullName>
    </submittedName>
</protein>
<keyword evidence="2" id="KW-1185">Reference proteome</keyword>
<evidence type="ECO:0000313" key="2">
    <source>
        <dbReference type="Proteomes" id="UP000826212"/>
    </source>
</evidence>
<reference evidence="1" key="1">
    <citation type="submission" date="2021-08" db="EMBL/GenBank/DDBJ databases">
        <title>Novel anaerobic bacterium isolated from sea squirt in East Sea, Republic of Korea.</title>
        <authorList>
            <person name="Nguyen T.H."/>
            <person name="Li Z."/>
            <person name="Lee Y.-J."/>
            <person name="Ko J."/>
            <person name="Kim S.-G."/>
        </authorList>
    </citation>
    <scope>NUCLEOTIDE SEQUENCE</scope>
    <source>
        <strain evidence="1">KCTC 25031</strain>
    </source>
</reference>
<gene>
    <name evidence="1" type="ORF">K4L44_06465</name>
</gene>
<evidence type="ECO:0000313" key="1">
    <source>
        <dbReference type="EMBL" id="QZE15469.1"/>
    </source>
</evidence>
<dbReference type="Proteomes" id="UP000826212">
    <property type="component" value="Chromosome"/>
</dbReference>
<dbReference type="EMBL" id="CP081303">
    <property type="protein sequence ID" value="QZE15469.1"/>
    <property type="molecule type" value="Genomic_DNA"/>
</dbReference>
<accession>A0AC61NPW9</accession>